<evidence type="ECO:0000256" key="1">
    <source>
        <dbReference type="SAM" id="Phobius"/>
    </source>
</evidence>
<organism evidence="2 3">
    <name type="scientific">Kineosphaera limosa NBRC 100340</name>
    <dbReference type="NCBI Taxonomy" id="1184609"/>
    <lineage>
        <taxon>Bacteria</taxon>
        <taxon>Bacillati</taxon>
        <taxon>Actinomycetota</taxon>
        <taxon>Actinomycetes</taxon>
        <taxon>Micrococcales</taxon>
        <taxon>Dermatophilaceae</taxon>
        <taxon>Kineosphaera</taxon>
    </lineage>
</organism>
<feature type="transmembrane region" description="Helical" evidence="1">
    <location>
        <begin position="82"/>
        <end position="105"/>
    </location>
</feature>
<reference evidence="2 3" key="1">
    <citation type="submission" date="2012-08" db="EMBL/GenBank/DDBJ databases">
        <title>Whole genome shotgun sequence of Kineosphaera limosa NBRC 100340.</title>
        <authorList>
            <person name="Yoshida I."/>
            <person name="Isaki S."/>
            <person name="Hosoyama A."/>
            <person name="Tsuchikane K."/>
            <person name="Katsumata H."/>
            <person name="Ando Y."/>
            <person name="Ohji S."/>
            <person name="Hamada M."/>
            <person name="Tamura T."/>
            <person name="Yamazoe A."/>
            <person name="Yamazaki S."/>
            <person name="Fujita N."/>
        </authorList>
    </citation>
    <scope>NUCLEOTIDE SEQUENCE [LARGE SCALE GENOMIC DNA]</scope>
    <source>
        <strain evidence="2 3">NBRC 100340</strain>
    </source>
</reference>
<dbReference type="EMBL" id="BAHD01000026">
    <property type="protein sequence ID" value="GAB95734.1"/>
    <property type="molecule type" value="Genomic_DNA"/>
</dbReference>
<keyword evidence="1" id="KW-0812">Transmembrane</keyword>
<dbReference type="Pfam" id="PF13346">
    <property type="entry name" value="ABC2_membrane_5"/>
    <property type="match status" value="1"/>
</dbReference>
<sequence>MRQALLLDWRAVESGSVTVVLVAFPLVGGFGMWLGGTSLPSTLVVLWAAMVALTPWRSDDTAVRRLRPSLGLPRRSIVTARYLWAGTAVLGLVLVTTIYVPVVGLLLNRPAAEELTLTWWLGTGVMVVLAAGIPARIRRGRAASTVVMILVAVGTLALSAATMVLVPIDSDMTAYNLVAFALTAALAVIAVPLSYLDAQRAYATKDL</sequence>
<feature type="transmembrane region" description="Helical" evidence="1">
    <location>
        <begin position="39"/>
        <end position="56"/>
    </location>
</feature>
<dbReference type="RefSeq" id="WP_006592266.1">
    <property type="nucleotide sequence ID" value="NZ_BAHD01000026.1"/>
</dbReference>
<feature type="transmembrane region" description="Helical" evidence="1">
    <location>
        <begin position="147"/>
        <end position="168"/>
    </location>
</feature>
<comment type="caution">
    <text evidence="2">The sequence shown here is derived from an EMBL/GenBank/DDBJ whole genome shotgun (WGS) entry which is preliminary data.</text>
</comment>
<name>K6XA81_9MICO</name>
<feature type="transmembrane region" description="Helical" evidence="1">
    <location>
        <begin position="174"/>
        <end position="196"/>
    </location>
</feature>
<feature type="transmembrane region" description="Helical" evidence="1">
    <location>
        <begin position="12"/>
        <end position="33"/>
    </location>
</feature>
<proteinExistence type="predicted"/>
<accession>K6XA81</accession>
<dbReference type="AlphaFoldDB" id="K6XA81"/>
<dbReference type="Proteomes" id="UP000008366">
    <property type="component" value="Unassembled WGS sequence"/>
</dbReference>
<keyword evidence="3" id="KW-1185">Reference proteome</keyword>
<dbReference type="STRING" id="1184609.KILIM_026_00050"/>
<evidence type="ECO:0000313" key="2">
    <source>
        <dbReference type="EMBL" id="GAB95734.1"/>
    </source>
</evidence>
<keyword evidence="1" id="KW-0472">Membrane</keyword>
<dbReference type="InterPro" id="IPR025699">
    <property type="entry name" value="ABC2_memb-like"/>
</dbReference>
<protein>
    <submittedName>
        <fullName evidence="2">Uncharacterized protein</fullName>
    </submittedName>
</protein>
<evidence type="ECO:0000313" key="3">
    <source>
        <dbReference type="Proteomes" id="UP000008366"/>
    </source>
</evidence>
<keyword evidence="1" id="KW-1133">Transmembrane helix</keyword>
<gene>
    <name evidence="2" type="ORF">KILIM_026_00050</name>
</gene>
<feature type="transmembrane region" description="Helical" evidence="1">
    <location>
        <begin position="117"/>
        <end position="135"/>
    </location>
</feature>